<feature type="non-terminal residue" evidence="8">
    <location>
        <position position="1"/>
    </location>
</feature>
<evidence type="ECO:0000256" key="5">
    <source>
        <dbReference type="ARBA" id="ARBA00023172"/>
    </source>
</evidence>
<dbReference type="InterPro" id="IPR023400">
    <property type="entry name" value="RecA_C_sf"/>
</dbReference>
<dbReference type="Pfam" id="PF00154">
    <property type="entry name" value="RecA_N"/>
    <property type="match status" value="1"/>
</dbReference>
<feature type="domain" description="RecA family profile 1" evidence="6">
    <location>
        <begin position="33"/>
        <end position="192"/>
    </location>
</feature>
<dbReference type="GO" id="GO:0005524">
    <property type="term" value="F:ATP binding"/>
    <property type="evidence" value="ECO:0007669"/>
    <property type="project" value="UniProtKB-KW"/>
</dbReference>
<keyword evidence="2" id="KW-0547">Nucleotide-binding</keyword>
<dbReference type="InterPro" id="IPR049261">
    <property type="entry name" value="RecA-like_C"/>
</dbReference>
<dbReference type="InterPro" id="IPR013765">
    <property type="entry name" value="DNA_recomb/repair_RecA"/>
</dbReference>
<evidence type="ECO:0000256" key="2">
    <source>
        <dbReference type="ARBA" id="ARBA00022741"/>
    </source>
</evidence>
<evidence type="ECO:0000256" key="1">
    <source>
        <dbReference type="ARBA" id="ARBA00009391"/>
    </source>
</evidence>
<dbReference type="GO" id="GO:0006281">
    <property type="term" value="P:DNA repair"/>
    <property type="evidence" value="ECO:0007669"/>
    <property type="project" value="InterPro"/>
</dbReference>
<dbReference type="InterPro" id="IPR020584">
    <property type="entry name" value="DNA_recomb/repair_RecA_CS"/>
</dbReference>
<evidence type="ECO:0000259" key="6">
    <source>
        <dbReference type="PROSITE" id="PS50162"/>
    </source>
</evidence>
<dbReference type="GO" id="GO:0005829">
    <property type="term" value="C:cytosol"/>
    <property type="evidence" value="ECO:0007669"/>
    <property type="project" value="TreeGrafter"/>
</dbReference>
<dbReference type="InterPro" id="IPR003593">
    <property type="entry name" value="AAA+_ATPase"/>
</dbReference>
<evidence type="ECO:0008006" key="9">
    <source>
        <dbReference type="Google" id="ProtNLM"/>
    </source>
</evidence>
<dbReference type="InterPro" id="IPR020587">
    <property type="entry name" value="RecA_monomer-monomer_interface"/>
</dbReference>
<dbReference type="Pfam" id="PF21096">
    <property type="entry name" value="RecA_C"/>
    <property type="match status" value="1"/>
</dbReference>
<feature type="domain" description="RecA family profile 2" evidence="7">
    <location>
        <begin position="198"/>
        <end position="271"/>
    </location>
</feature>
<dbReference type="FunFam" id="3.40.50.300:FF:000087">
    <property type="entry name" value="Recombinase RecA"/>
    <property type="match status" value="1"/>
</dbReference>
<dbReference type="AlphaFoldDB" id="X1R440"/>
<comment type="similarity">
    <text evidence="1">Belongs to the RecA family.</text>
</comment>
<evidence type="ECO:0000259" key="7">
    <source>
        <dbReference type="PROSITE" id="PS50163"/>
    </source>
</evidence>
<dbReference type="SUPFAM" id="SSF54752">
    <property type="entry name" value="RecA protein, C-terminal domain"/>
    <property type="match status" value="1"/>
</dbReference>
<dbReference type="PRINTS" id="PR00142">
    <property type="entry name" value="RECA"/>
</dbReference>
<organism evidence="8">
    <name type="scientific">marine sediment metagenome</name>
    <dbReference type="NCBI Taxonomy" id="412755"/>
    <lineage>
        <taxon>unclassified sequences</taxon>
        <taxon>metagenomes</taxon>
        <taxon>ecological metagenomes</taxon>
    </lineage>
</organism>
<accession>X1R440</accession>
<dbReference type="PROSITE" id="PS00321">
    <property type="entry name" value="RECA_1"/>
    <property type="match status" value="1"/>
</dbReference>
<dbReference type="SMART" id="SM00382">
    <property type="entry name" value="AAA"/>
    <property type="match status" value="1"/>
</dbReference>
<dbReference type="PROSITE" id="PS50163">
    <property type="entry name" value="RECA_3"/>
    <property type="match status" value="1"/>
</dbReference>
<name>X1R440_9ZZZZ</name>
<dbReference type="InterPro" id="IPR049428">
    <property type="entry name" value="RecA-like_N"/>
</dbReference>
<proteinExistence type="inferred from homology"/>
<dbReference type="Gene3D" id="3.40.50.300">
    <property type="entry name" value="P-loop containing nucleotide triphosphate hydrolases"/>
    <property type="match status" value="1"/>
</dbReference>
<dbReference type="PANTHER" id="PTHR45900:SF1">
    <property type="entry name" value="MITOCHONDRIAL DNA REPAIR PROTEIN RECA HOMOLOG-RELATED"/>
    <property type="match status" value="1"/>
</dbReference>
<evidence type="ECO:0000256" key="3">
    <source>
        <dbReference type="ARBA" id="ARBA00022840"/>
    </source>
</evidence>
<keyword evidence="5" id="KW-0233">DNA recombination</keyword>
<dbReference type="PANTHER" id="PTHR45900">
    <property type="entry name" value="RECA"/>
    <property type="match status" value="1"/>
</dbReference>
<keyword evidence="3" id="KW-0067">ATP-binding</keyword>
<gene>
    <name evidence="8" type="ORF">S12H4_13467</name>
</gene>
<reference evidence="8" key="1">
    <citation type="journal article" date="2014" name="Front. Microbiol.">
        <title>High frequency of phylogenetically diverse reductive dehalogenase-homologous genes in deep subseafloor sedimentary metagenomes.</title>
        <authorList>
            <person name="Kawai M."/>
            <person name="Futagami T."/>
            <person name="Toyoda A."/>
            <person name="Takaki Y."/>
            <person name="Nishi S."/>
            <person name="Hori S."/>
            <person name="Arai W."/>
            <person name="Tsubouchi T."/>
            <person name="Morono Y."/>
            <person name="Uchiyama I."/>
            <person name="Ito T."/>
            <person name="Fujiyama A."/>
            <person name="Inagaki F."/>
            <person name="Takami H."/>
        </authorList>
    </citation>
    <scope>NUCLEOTIDE SEQUENCE</scope>
    <source>
        <strain evidence="8">Expedition CK06-06</strain>
    </source>
</reference>
<dbReference type="SUPFAM" id="SSF52540">
    <property type="entry name" value="P-loop containing nucleoside triphosphate hydrolases"/>
    <property type="match status" value="1"/>
</dbReference>
<dbReference type="CDD" id="cd00983">
    <property type="entry name" value="RecA"/>
    <property type="match status" value="1"/>
</dbReference>
<dbReference type="HAMAP" id="MF_00268">
    <property type="entry name" value="RecA"/>
    <property type="match status" value="1"/>
</dbReference>
<dbReference type="NCBIfam" id="TIGR02012">
    <property type="entry name" value="tigrfam_recA"/>
    <property type="match status" value="1"/>
</dbReference>
<sequence>GKQEVLDSTLKQIKKAYGEGAIMWLGDGAQVLQVETIPTGSLALDIAIGVGGIPRGRVAEIFGSESSGKTTLALHIIAEAQKKGGTAAFVDAEHALDPTYTRALGVDLDHLLLAQPNSGEQGLEITEQLTRSGAIDIIVVDSVAALVPIAEIEGQMGDVQVGLQARLMSQAMRKLSGAISQSRTIVVFTNQLRSVISGSRFGPSTTTSGGRALKFYASLRLSLWPSSRIEEGSSEIGRVINVRVVKNKVAPPFKEATFDIIYGKGIVRSRDLLHTAESLELVTRSGSWYSFNDTRLGQGIGNSARVLEEDPKLANEIEAAIRDKAGFPNTPTEEVADAD</sequence>
<evidence type="ECO:0000313" key="8">
    <source>
        <dbReference type="EMBL" id="GAI75477.1"/>
    </source>
</evidence>
<keyword evidence="4" id="KW-0238">DNA-binding</keyword>
<comment type="caution">
    <text evidence="8">The sequence shown here is derived from an EMBL/GenBank/DDBJ whole genome shotgun (WGS) entry which is preliminary data.</text>
</comment>
<dbReference type="GO" id="GO:0006310">
    <property type="term" value="P:DNA recombination"/>
    <property type="evidence" value="ECO:0007669"/>
    <property type="project" value="UniProtKB-KW"/>
</dbReference>
<protein>
    <recommendedName>
        <fullName evidence="9">RecA family profile 1 domain-containing protein</fullName>
    </recommendedName>
</protein>
<dbReference type="GO" id="GO:0003697">
    <property type="term" value="F:single-stranded DNA binding"/>
    <property type="evidence" value="ECO:0007669"/>
    <property type="project" value="InterPro"/>
</dbReference>
<evidence type="ECO:0000256" key="4">
    <source>
        <dbReference type="ARBA" id="ARBA00023125"/>
    </source>
</evidence>
<dbReference type="InterPro" id="IPR027417">
    <property type="entry name" value="P-loop_NTPase"/>
</dbReference>
<dbReference type="GO" id="GO:0140664">
    <property type="term" value="F:ATP-dependent DNA damage sensor activity"/>
    <property type="evidence" value="ECO:0007669"/>
    <property type="project" value="InterPro"/>
</dbReference>
<dbReference type="PROSITE" id="PS50162">
    <property type="entry name" value="RECA_2"/>
    <property type="match status" value="1"/>
</dbReference>
<dbReference type="EMBL" id="BARW01006413">
    <property type="protein sequence ID" value="GAI75477.1"/>
    <property type="molecule type" value="Genomic_DNA"/>
</dbReference>
<dbReference type="InterPro" id="IPR020588">
    <property type="entry name" value="RecA_ATP-bd"/>
</dbReference>